<comment type="caution">
    <text evidence="1">The sequence shown here is derived from an EMBL/GenBank/DDBJ whole genome shotgun (WGS) entry which is preliminary data.</text>
</comment>
<evidence type="ECO:0000313" key="1">
    <source>
        <dbReference type="EMBL" id="MBB3196956.1"/>
    </source>
</evidence>
<proteinExistence type="predicted"/>
<name>A0ABR6GXX0_9BURK</name>
<dbReference type="RefSeq" id="WP_184295386.1">
    <property type="nucleotide sequence ID" value="NZ_JACHXO010000009.1"/>
</dbReference>
<accession>A0ABR6GXX0</accession>
<dbReference type="Proteomes" id="UP000574369">
    <property type="component" value="Unassembled WGS sequence"/>
</dbReference>
<gene>
    <name evidence="1" type="ORF">FHS28_004381</name>
</gene>
<keyword evidence="2" id="KW-1185">Reference proteome</keyword>
<sequence>MKLFVEEGALDATTVRATVRLWLQNSERLPKGWQAQFRRLFASDPPDAQR</sequence>
<reference evidence="1 2" key="1">
    <citation type="submission" date="2020-08" db="EMBL/GenBank/DDBJ databases">
        <title>Genomic Encyclopedia of Type Strains, Phase III (KMG-III): the genomes of soil and plant-associated and newly described type strains.</title>
        <authorList>
            <person name="Whitman W."/>
        </authorList>
    </citation>
    <scope>NUCLEOTIDE SEQUENCE [LARGE SCALE GENOMIC DNA]</scope>
    <source>
        <strain evidence="1 2">CECT 7247</strain>
    </source>
</reference>
<protein>
    <submittedName>
        <fullName evidence="1">Uncharacterized protein</fullName>
    </submittedName>
</protein>
<organism evidence="1 2">
    <name type="scientific">Roseateles terrae</name>
    <dbReference type="NCBI Taxonomy" id="431060"/>
    <lineage>
        <taxon>Bacteria</taxon>
        <taxon>Pseudomonadati</taxon>
        <taxon>Pseudomonadota</taxon>
        <taxon>Betaproteobacteria</taxon>
        <taxon>Burkholderiales</taxon>
        <taxon>Sphaerotilaceae</taxon>
        <taxon>Roseateles</taxon>
    </lineage>
</organism>
<dbReference type="EMBL" id="JACHXO010000009">
    <property type="protein sequence ID" value="MBB3196956.1"/>
    <property type="molecule type" value="Genomic_DNA"/>
</dbReference>
<evidence type="ECO:0000313" key="2">
    <source>
        <dbReference type="Proteomes" id="UP000574369"/>
    </source>
</evidence>